<dbReference type="PANTHER" id="PTHR43832:SF1">
    <property type="entry name" value="S-ADENOSYL-L-METHIONINE-DEPENDENT METHYLTRANSFERASES SUPERFAMILY PROTEIN"/>
    <property type="match status" value="1"/>
</dbReference>
<comment type="similarity">
    <text evidence="1">Belongs to the CFA/CMAS family.</text>
</comment>
<dbReference type="AlphaFoldDB" id="A0AA37PDR5"/>
<evidence type="ECO:0000256" key="1">
    <source>
        <dbReference type="ARBA" id="ARBA00010815"/>
    </source>
</evidence>
<proteinExistence type="inferred from homology"/>
<dbReference type="Proteomes" id="UP001055115">
    <property type="component" value="Unassembled WGS sequence"/>
</dbReference>
<dbReference type="FunFam" id="3.40.50.150:FF:000554">
    <property type="entry name" value="Cation-transporting ATPase"/>
    <property type="match status" value="1"/>
</dbReference>
<dbReference type="RefSeq" id="XP_049132610.1">
    <property type="nucleotide sequence ID" value="XM_049276653.1"/>
</dbReference>
<dbReference type="InterPro" id="IPR029063">
    <property type="entry name" value="SAM-dependent_MTases_sf"/>
</dbReference>
<accession>A0AA37PDR5</accession>
<dbReference type="EMBL" id="BQXU01000035">
    <property type="protein sequence ID" value="GKT50260.1"/>
    <property type="molecule type" value="Genomic_DNA"/>
</dbReference>
<dbReference type="PANTHER" id="PTHR43832">
    <property type="match status" value="1"/>
</dbReference>
<reference evidence="2 3" key="1">
    <citation type="submission" date="2022-03" db="EMBL/GenBank/DDBJ databases">
        <title>Genome data of Colletotrichum spp.</title>
        <authorList>
            <person name="Utami Y.D."/>
            <person name="Hiruma K."/>
        </authorList>
    </citation>
    <scope>NUCLEOTIDE SEQUENCE [LARGE SCALE GENOMIC DNA]</scope>
    <source>
        <strain evidence="2 3">MAFF 239500</strain>
    </source>
</reference>
<name>A0AA37PDR5_9PEZI</name>
<sequence>MNTDWILDSGYLPHAVIRIGIRRQLQERLDSIASTSLSLDYERKMTFIEKLRTQPIAIETATANKQHYEVGTGVLAACLGPRMKYSSCLYPKGRETLAQAEVAMLQTYVEKAELKDGMSILDLGLVAFSIIPVTACLFRRERSCGWGSGALYFAEVLPNSKVTAFSNSKTQKEYIDAKAKEKGLTNLTVITGNVVDYEFDQESYDRVVSIELFEHMKNYELLMAKVGRALKPGGKLFVHIFAHKTTPYDYEEGWMTTHFFTGGTMPSTDLLLFFQRDLKIQKQWWVNGQHYSKTCEDWLSKMIAHKKEIWPHLVETYGEQDASVWYNRWQIFYMACSELFAYQGGDTWGVAHYLFEKPSN</sequence>
<evidence type="ECO:0000313" key="2">
    <source>
        <dbReference type="EMBL" id="GKT50260.1"/>
    </source>
</evidence>
<dbReference type="Gene3D" id="3.40.50.150">
    <property type="entry name" value="Vaccinia Virus protein VP39"/>
    <property type="match status" value="2"/>
</dbReference>
<comment type="caution">
    <text evidence="2">The sequence shown here is derived from an EMBL/GenBank/DDBJ whole genome shotgun (WGS) entry which is preliminary data.</text>
</comment>
<dbReference type="Pfam" id="PF02353">
    <property type="entry name" value="CMAS"/>
    <property type="match status" value="2"/>
</dbReference>
<keyword evidence="3" id="KW-1185">Reference proteome</keyword>
<organism evidence="2 3">
    <name type="scientific">Colletotrichum spaethianum</name>
    <dbReference type="NCBI Taxonomy" id="700344"/>
    <lineage>
        <taxon>Eukaryota</taxon>
        <taxon>Fungi</taxon>
        <taxon>Dikarya</taxon>
        <taxon>Ascomycota</taxon>
        <taxon>Pezizomycotina</taxon>
        <taxon>Sordariomycetes</taxon>
        <taxon>Hypocreomycetidae</taxon>
        <taxon>Glomerellales</taxon>
        <taxon>Glomerellaceae</taxon>
        <taxon>Colletotrichum</taxon>
        <taxon>Colletotrichum spaethianum species complex</taxon>
    </lineage>
</organism>
<evidence type="ECO:0000313" key="3">
    <source>
        <dbReference type="Proteomes" id="UP001055115"/>
    </source>
</evidence>
<dbReference type="SUPFAM" id="SSF53335">
    <property type="entry name" value="S-adenosyl-L-methionine-dependent methyltransferases"/>
    <property type="match status" value="1"/>
</dbReference>
<dbReference type="GeneID" id="73331243"/>
<dbReference type="CDD" id="cd02440">
    <property type="entry name" value="AdoMet_MTases"/>
    <property type="match status" value="1"/>
</dbReference>
<protein>
    <submittedName>
        <fullName evidence="2">(S)-coclaurine N-methyltransferase</fullName>
    </submittedName>
</protein>
<gene>
    <name evidence="2" type="ORF">ColSpa_10441</name>
</gene>